<comment type="similarity">
    <text evidence="2">Belongs to the Nudix hydrolase family.</text>
</comment>
<dbReference type="InterPro" id="IPR000086">
    <property type="entry name" value="NUDIX_hydrolase_dom"/>
</dbReference>
<dbReference type="PANTHER" id="PTHR47707">
    <property type="entry name" value="8-OXO-DGTP DIPHOSPHATASE"/>
    <property type="match status" value="1"/>
</dbReference>
<comment type="caution">
    <text evidence="18">The sequence shown here is derived from an EMBL/GenBank/DDBJ whole genome shotgun (WGS) entry which is preliminary data.</text>
</comment>
<proteinExistence type="inferred from homology"/>
<evidence type="ECO:0000256" key="12">
    <source>
        <dbReference type="ARBA" id="ARBA00038905"/>
    </source>
</evidence>
<dbReference type="Gene3D" id="3.90.79.10">
    <property type="entry name" value="Nucleoside Triphosphate Pyrophosphohydrolase"/>
    <property type="match status" value="1"/>
</dbReference>
<reference evidence="19" key="1">
    <citation type="journal article" date="2019" name="Int. J. Syst. Evol. Microbiol.">
        <title>The Global Catalogue of Microorganisms (GCM) 10K type strain sequencing project: providing services to taxonomists for standard genome sequencing and annotation.</title>
        <authorList>
            <consortium name="The Broad Institute Genomics Platform"/>
            <consortium name="The Broad Institute Genome Sequencing Center for Infectious Disease"/>
            <person name="Wu L."/>
            <person name="Ma J."/>
        </authorList>
    </citation>
    <scope>NUCLEOTIDE SEQUENCE [LARGE SCALE GENOMIC DNA]</scope>
    <source>
        <strain evidence="19">JCM 30774</strain>
    </source>
</reference>
<dbReference type="InterPro" id="IPR015797">
    <property type="entry name" value="NUDIX_hydrolase-like_dom_sf"/>
</dbReference>
<evidence type="ECO:0000256" key="2">
    <source>
        <dbReference type="ARBA" id="ARBA00005582"/>
    </source>
</evidence>
<evidence type="ECO:0000256" key="7">
    <source>
        <dbReference type="ARBA" id="ARBA00022801"/>
    </source>
</evidence>
<dbReference type="CDD" id="cd03425">
    <property type="entry name" value="NUDIX_MutT_NudA_like"/>
    <property type="match status" value="1"/>
</dbReference>
<keyword evidence="19" id="KW-1185">Reference proteome</keyword>
<evidence type="ECO:0000256" key="16">
    <source>
        <dbReference type="ARBA" id="ARBA00042798"/>
    </source>
</evidence>
<keyword evidence="9" id="KW-0234">DNA repair</keyword>
<evidence type="ECO:0000313" key="19">
    <source>
        <dbReference type="Proteomes" id="UP001597059"/>
    </source>
</evidence>
<organism evidence="18 19">
    <name type="scientific">Rhodanobacter aciditrophus</name>
    <dbReference type="NCBI Taxonomy" id="1623218"/>
    <lineage>
        <taxon>Bacteria</taxon>
        <taxon>Pseudomonadati</taxon>
        <taxon>Pseudomonadota</taxon>
        <taxon>Gammaproteobacteria</taxon>
        <taxon>Lysobacterales</taxon>
        <taxon>Rhodanobacteraceae</taxon>
        <taxon>Rhodanobacter</taxon>
    </lineage>
</organism>
<evidence type="ECO:0000313" key="18">
    <source>
        <dbReference type="EMBL" id="MFD1384963.1"/>
    </source>
</evidence>
<dbReference type="SUPFAM" id="SSF55811">
    <property type="entry name" value="Nudix"/>
    <property type="match status" value="1"/>
</dbReference>
<keyword evidence="6" id="KW-0227">DNA damage</keyword>
<dbReference type="PROSITE" id="PS51462">
    <property type="entry name" value="NUDIX"/>
    <property type="match status" value="1"/>
</dbReference>
<evidence type="ECO:0000256" key="8">
    <source>
        <dbReference type="ARBA" id="ARBA00022842"/>
    </source>
</evidence>
<dbReference type="PANTHER" id="PTHR47707:SF1">
    <property type="entry name" value="NUDIX HYDROLASE FAMILY PROTEIN"/>
    <property type="match status" value="1"/>
</dbReference>
<gene>
    <name evidence="18" type="primary">mutT</name>
    <name evidence="18" type="ORF">ACFQ45_16470</name>
</gene>
<dbReference type="PROSITE" id="PS00893">
    <property type="entry name" value="NUDIX_BOX"/>
    <property type="match status" value="1"/>
</dbReference>
<name>A0ABW4B664_9GAMM</name>
<keyword evidence="3" id="KW-0515">Mutator protein</keyword>
<dbReference type="NCBIfam" id="TIGR00586">
    <property type="entry name" value="mutt"/>
    <property type="match status" value="1"/>
</dbReference>
<protein>
    <recommendedName>
        <fullName evidence="13">8-oxo-dGTP diphosphatase</fullName>
        <ecNumber evidence="12">3.6.1.55</ecNumber>
    </recommendedName>
    <alternativeName>
        <fullName evidence="16">7,8-dihydro-8-oxoguanine-triphosphatase</fullName>
    </alternativeName>
    <alternativeName>
        <fullName evidence="15">Mutator protein MutT</fullName>
    </alternativeName>
    <alternativeName>
        <fullName evidence="14">dGTP pyrophosphohydrolase</fullName>
    </alternativeName>
</protein>
<evidence type="ECO:0000256" key="15">
    <source>
        <dbReference type="ARBA" id="ARBA00041979"/>
    </source>
</evidence>
<dbReference type="InterPro" id="IPR020084">
    <property type="entry name" value="NUDIX_hydrolase_CS"/>
</dbReference>
<dbReference type="GO" id="GO:0035539">
    <property type="term" value="F:8-oxo-7,8-dihydrodeoxyguanosine triphosphate pyrophosphatase activity"/>
    <property type="evidence" value="ECO:0007669"/>
    <property type="project" value="UniProtKB-EC"/>
</dbReference>
<dbReference type="Pfam" id="PF14815">
    <property type="entry name" value="NUDIX_4"/>
    <property type="match status" value="1"/>
</dbReference>
<keyword evidence="8" id="KW-0460">Magnesium</keyword>
<accession>A0ABW4B664</accession>
<dbReference type="InterPro" id="IPR029119">
    <property type="entry name" value="MutY_C"/>
</dbReference>
<comment type="catalytic activity">
    <reaction evidence="11">
        <text>8-oxo-GTP + H2O = 8-oxo-GMP + diphosphate + H(+)</text>
        <dbReference type="Rhea" id="RHEA:67616"/>
        <dbReference type="ChEBI" id="CHEBI:15377"/>
        <dbReference type="ChEBI" id="CHEBI:15378"/>
        <dbReference type="ChEBI" id="CHEBI:33019"/>
        <dbReference type="ChEBI" id="CHEBI:143553"/>
        <dbReference type="ChEBI" id="CHEBI:145694"/>
    </reaction>
</comment>
<dbReference type="InterPro" id="IPR020476">
    <property type="entry name" value="Nudix_hydrolase"/>
</dbReference>
<keyword evidence="4" id="KW-0235">DNA replication</keyword>
<comment type="catalytic activity">
    <reaction evidence="10">
        <text>8-oxo-dGTP + H2O = 8-oxo-dGMP + diphosphate + H(+)</text>
        <dbReference type="Rhea" id="RHEA:31575"/>
        <dbReference type="ChEBI" id="CHEBI:15377"/>
        <dbReference type="ChEBI" id="CHEBI:15378"/>
        <dbReference type="ChEBI" id="CHEBI:33019"/>
        <dbReference type="ChEBI" id="CHEBI:63224"/>
        <dbReference type="ChEBI" id="CHEBI:77896"/>
        <dbReference type="EC" id="3.6.1.55"/>
    </reaction>
</comment>
<comment type="cofactor">
    <cofactor evidence="1">
        <name>Mg(2+)</name>
        <dbReference type="ChEBI" id="CHEBI:18420"/>
    </cofactor>
</comment>
<evidence type="ECO:0000256" key="11">
    <source>
        <dbReference type="ARBA" id="ARBA00036904"/>
    </source>
</evidence>
<evidence type="ECO:0000256" key="1">
    <source>
        <dbReference type="ARBA" id="ARBA00001946"/>
    </source>
</evidence>
<dbReference type="PRINTS" id="PR00502">
    <property type="entry name" value="NUDIXFAMILY"/>
</dbReference>
<dbReference type="InterPro" id="IPR003561">
    <property type="entry name" value="Mutator_MutT"/>
</dbReference>
<keyword evidence="5" id="KW-0479">Metal-binding</keyword>
<dbReference type="RefSeq" id="WP_377369680.1">
    <property type="nucleotide sequence ID" value="NZ_JBHTMN010000018.1"/>
</dbReference>
<evidence type="ECO:0000256" key="3">
    <source>
        <dbReference type="ARBA" id="ARBA00022457"/>
    </source>
</evidence>
<dbReference type="EC" id="3.6.1.55" evidence="12"/>
<evidence type="ECO:0000256" key="13">
    <source>
        <dbReference type="ARBA" id="ARBA00040794"/>
    </source>
</evidence>
<sequence length="130" mass="14399">MVIKVAAGIILRSDQIFVALRSSKQHQGGCWEFPGGKCEPDEEPSLALARELQEECGIEVVKASPFRVIRHDYTDKSVELHFYEVTDFIGEPSGKEGQEVAWVSYAGLSDLTFPEANVPIVDALLQRHLG</sequence>
<evidence type="ECO:0000256" key="5">
    <source>
        <dbReference type="ARBA" id="ARBA00022723"/>
    </source>
</evidence>
<keyword evidence="7 18" id="KW-0378">Hydrolase</keyword>
<evidence type="ECO:0000259" key="17">
    <source>
        <dbReference type="PROSITE" id="PS51462"/>
    </source>
</evidence>
<dbReference type="Proteomes" id="UP001597059">
    <property type="component" value="Unassembled WGS sequence"/>
</dbReference>
<dbReference type="InterPro" id="IPR047127">
    <property type="entry name" value="MutT-like"/>
</dbReference>
<evidence type="ECO:0000256" key="14">
    <source>
        <dbReference type="ARBA" id="ARBA00041592"/>
    </source>
</evidence>
<feature type="domain" description="Nudix hydrolase" evidence="17">
    <location>
        <begin position="1"/>
        <end position="128"/>
    </location>
</feature>
<evidence type="ECO:0000256" key="10">
    <source>
        <dbReference type="ARBA" id="ARBA00035861"/>
    </source>
</evidence>
<dbReference type="EMBL" id="JBHTMN010000018">
    <property type="protein sequence ID" value="MFD1384963.1"/>
    <property type="molecule type" value="Genomic_DNA"/>
</dbReference>
<evidence type="ECO:0000256" key="4">
    <source>
        <dbReference type="ARBA" id="ARBA00022705"/>
    </source>
</evidence>
<evidence type="ECO:0000256" key="6">
    <source>
        <dbReference type="ARBA" id="ARBA00022763"/>
    </source>
</evidence>
<evidence type="ECO:0000256" key="9">
    <source>
        <dbReference type="ARBA" id="ARBA00023204"/>
    </source>
</evidence>